<proteinExistence type="predicted"/>
<accession>A0A831ESK5</accession>
<dbReference type="AlphaFoldDB" id="A0A831ESK5"/>
<name>A0A831ESK5_ERWAM</name>
<reference evidence="1 2" key="1">
    <citation type="submission" date="2012-11" db="EMBL/GenBank/DDBJ databases">
        <authorList>
            <person name="Linke B."/>
        </authorList>
    </citation>
    <scope>NUCLEOTIDE SEQUENCE [LARGE SCALE GENOMIC DNA]</scope>
    <source>
        <strain evidence="2">CFBP 1232</strain>
    </source>
</reference>
<dbReference type="EMBL" id="CAPB01000039">
    <property type="protein sequence ID" value="CCO95337.1"/>
    <property type="molecule type" value="Genomic_DNA"/>
</dbReference>
<reference evidence="1 2" key="2">
    <citation type="submission" date="2013-04" db="EMBL/GenBank/DDBJ databases">
        <title>Comparative genomics of 12 strains of Erwinia amylovora identifies a pan-genome with a large conserved core and provides insights into host specificity.</title>
        <authorList>
            <person name="Mann R.A."/>
            <person name="Smits T.H.M."/>
            <person name="Buehlmann A."/>
            <person name="Blom J."/>
            <person name="Goesmann A."/>
            <person name="Frey J.E."/>
            <person name="Plummer K.M."/>
            <person name="Beer S.V."/>
            <person name="Luck J."/>
            <person name="Duffy B."/>
            <person name="Rodoni B."/>
        </authorList>
    </citation>
    <scope>NUCLEOTIDE SEQUENCE [LARGE SCALE GENOMIC DNA]</scope>
    <source>
        <strain evidence="2">CFBP 1232</strain>
    </source>
</reference>
<sequence>MGIEDLRYHDLRREAACLKQDSV</sequence>
<gene>
    <name evidence="1" type="ORF">BN437_3437</name>
</gene>
<evidence type="ECO:0000313" key="2">
    <source>
        <dbReference type="Proteomes" id="UP000013111"/>
    </source>
</evidence>
<protein>
    <submittedName>
        <fullName evidence="1">Uncharacterized protein</fullName>
    </submittedName>
</protein>
<organism evidence="1 2">
    <name type="scientific">Erwinia amylovora NBRC 12687 = CFBP 1232</name>
    <dbReference type="NCBI Taxonomy" id="1219359"/>
    <lineage>
        <taxon>Bacteria</taxon>
        <taxon>Pseudomonadati</taxon>
        <taxon>Pseudomonadota</taxon>
        <taxon>Gammaproteobacteria</taxon>
        <taxon>Enterobacterales</taxon>
        <taxon>Erwiniaceae</taxon>
        <taxon>Erwinia</taxon>
    </lineage>
</organism>
<dbReference type="Proteomes" id="UP000013111">
    <property type="component" value="Unassembled WGS sequence"/>
</dbReference>
<comment type="caution">
    <text evidence="1">The sequence shown here is derived from an EMBL/GenBank/DDBJ whole genome shotgun (WGS) entry which is preliminary data.</text>
</comment>
<evidence type="ECO:0000313" key="1">
    <source>
        <dbReference type="EMBL" id="CCO95337.1"/>
    </source>
</evidence>